<protein>
    <submittedName>
        <fullName evidence="2">Uncharacterized protein</fullName>
    </submittedName>
</protein>
<dbReference type="Proteomes" id="UP000799439">
    <property type="component" value="Unassembled WGS sequence"/>
</dbReference>
<comment type="caution">
    <text evidence="2">The sequence shown here is derived from an EMBL/GenBank/DDBJ whole genome shotgun (WGS) entry which is preliminary data.</text>
</comment>
<evidence type="ECO:0000313" key="2">
    <source>
        <dbReference type="EMBL" id="KAF2149647.1"/>
    </source>
</evidence>
<dbReference type="AlphaFoldDB" id="A0A9P4ITC8"/>
<gene>
    <name evidence="2" type="ORF">K461DRAFT_297097</name>
</gene>
<dbReference type="EMBL" id="ML996091">
    <property type="protein sequence ID" value="KAF2149647.1"/>
    <property type="molecule type" value="Genomic_DNA"/>
</dbReference>
<sequence>MSQPNNNGTIVGWVTDPKGRGTSEIFSSCAATLTICVWTALHLNIPGHTDSTKKGWARRALWMTIGIVSSELVLLSAWRQYSAVHVLTKDMKTLKKQGRKSPDKDETIADWSITHSFYAVMGGFAFQLTEGQRKSLGLIQSRYTLTPSGVLLLAKCGLLRCSTRAELKDRSKSDALAKTLVLMQTIWFLIQCLVRTTQSLPLSLLEFHTIAHVVCACVIFGLWWHKLGDIQYPTFLSGEWVPGMCAYMLMSSRVAGKSSSSAFQDHQDSQPELVNFRWNCSSQRLEPTDPSLQRPTETRYMFSWVRKSLDLRALSGRPDKKPHQPGSTKYDDDTQAPCLGDRVNARLAAAQAAIEEHEALARRFYLTEKARGGAEGFNLRTPRLEQLLVPFMSDWPDDSLVGRPQGQIIGMIMWFASIINGGIHLCAWKSHFPSKTERLLWQAASGYITASGLL</sequence>
<organism evidence="2 3">
    <name type="scientific">Myriangium duriaei CBS 260.36</name>
    <dbReference type="NCBI Taxonomy" id="1168546"/>
    <lineage>
        <taxon>Eukaryota</taxon>
        <taxon>Fungi</taxon>
        <taxon>Dikarya</taxon>
        <taxon>Ascomycota</taxon>
        <taxon>Pezizomycotina</taxon>
        <taxon>Dothideomycetes</taxon>
        <taxon>Dothideomycetidae</taxon>
        <taxon>Myriangiales</taxon>
        <taxon>Myriangiaceae</taxon>
        <taxon>Myriangium</taxon>
    </lineage>
</organism>
<dbReference type="PANTHER" id="PTHR35043">
    <property type="entry name" value="TRANSCRIPTION FACTOR DOMAIN-CONTAINING PROTEIN"/>
    <property type="match status" value="1"/>
</dbReference>
<proteinExistence type="predicted"/>
<feature type="region of interest" description="Disordered" evidence="1">
    <location>
        <begin position="315"/>
        <end position="336"/>
    </location>
</feature>
<evidence type="ECO:0000256" key="1">
    <source>
        <dbReference type="SAM" id="MobiDB-lite"/>
    </source>
</evidence>
<dbReference type="PANTHER" id="PTHR35043:SF7">
    <property type="entry name" value="TRANSCRIPTION FACTOR DOMAIN-CONTAINING PROTEIN"/>
    <property type="match status" value="1"/>
</dbReference>
<keyword evidence="3" id="KW-1185">Reference proteome</keyword>
<evidence type="ECO:0000313" key="3">
    <source>
        <dbReference type="Proteomes" id="UP000799439"/>
    </source>
</evidence>
<reference evidence="2" key="1">
    <citation type="journal article" date="2020" name="Stud. Mycol.">
        <title>101 Dothideomycetes genomes: a test case for predicting lifestyles and emergence of pathogens.</title>
        <authorList>
            <person name="Haridas S."/>
            <person name="Albert R."/>
            <person name="Binder M."/>
            <person name="Bloem J."/>
            <person name="Labutti K."/>
            <person name="Salamov A."/>
            <person name="Andreopoulos B."/>
            <person name="Baker S."/>
            <person name="Barry K."/>
            <person name="Bills G."/>
            <person name="Bluhm B."/>
            <person name="Cannon C."/>
            <person name="Castanera R."/>
            <person name="Culley D."/>
            <person name="Daum C."/>
            <person name="Ezra D."/>
            <person name="Gonzalez J."/>
            <person name="Henrissat B."/>
            <person name="Kuo A."/>
            <person name="Liang C."/>
            <person name="Lipzen A."/>
            <person name="Lutzoni F."/>
            <person name="Magnuson J."/>
            <person name="Mondo S."/>
            <person name="Nolan M."/>
            <person name="Ohm R."/>
            <person name="Pangilinan J."/>
            <person name="Park H.-J."/>
            <person name="Ramirez L."/>
            <person name="Alfaro M."/>
            <person name="Sun H."/>
            <person name="Tritt A."/>
            <person name="Yoshinaga Y."/>
            <person name="Zwiers L.-H."/>
            <person name="Turgeon B."/>
            <person name="Goodwin S."/>
            <person name="Spatafora J."/>
            <person name="Crous P."/>
            <person name="Grigoriev I."/>
        </authorList>
    </citation>
    <scope>NUCLEOTIDE SEQUENCE</scope>
    <source>
        <strain evidence="2">CBS 260.36</strain>
    </source>
</reference>
<name>A0A9P4ITC8_9PEZI</name>
<accession>A0A9P4ITC8</accession>
<dbReference type="OrthoDB" id="3061561at2759"/>